<dbReference type="PANTHER" id="PTHR12526:SF510">
    <property type="entry name" value="D-INOSITOL 3-PHOSPHATE GLYCOSYLTRANSFERASE"/>
    <property type="match status" value="1"/>
</dbReference>
<protein>
    <submittedName>
        <fullName evidence="3">Glycosyl transferase</fullName>
    </submittedName>
</protein>
<evidence type="ECO:0000313" key="3">
    <source>
        <dbReference type="EMBL" id="TWW07914.1"/>
    </source>
</evidence>
<reference evidence="3 4" key="1">
    <citation type="submission" date="2019-08" db="EMBL/GenBank/DDBJ databases">
        <title>100 year-old enigma solved: identification of Planctomyces bekefii, the type genus and species of the phylum Planctomycetes.</title>
        <authorList>
            <person name="Svetlana D.N."/>
            <person name="Overmann J."/>
        </authorList>
    </citation>
    <scope>NUCLEOTIDE SEQUENCE [LARGE SCALE GENOMIC DNA]</scope>
    <source>
        <strain evidence="3">Phe10_nw2017</strain>
    </source>
</reference>
<accession>A0A5C6M3T9</accession>
<evidence type="ECO:0000256" key="2">
    <source>
        <dbReference type="ARBA" id="ARBA00022679"/>
    </source>
</evidence>
<dbReference type="PANTHER" id="PTHR12526">
    <property type="entry name" value="GLYCOSYLTRANSFERASE"/>
    <property type="match status" value="1"/>
</dbReference>
<proteinExistence type="predicted"/>
<dbReference type="SUPFAM" id="SSF53756">
    <property type="entry name" value="UDP-Glycosyltransferase/glycogen phosphorylase"/>
    <property type="match status" value="1"/>
</dbReference>
<sequence>RWWHWLRTRLQRFDLVLIDREIFDNETLDMEQRFRESCGRLVLDLDDAVFLRYPQKFARLVPLADLVVCGNRYLEEWARPLNSRVLRIPTCVELSRYELRSWSAAEVVLGGDRPVIGWMGTTVNLQYLSEAAPALKLLAEERRFELRLVVPDASAARAMDLGRVHMTARPWQAATEISDLQQFDIGLMPLSDREQWAVYKCGLKLIQYLAVGVPGVASAVGVNAEILEGNRGGFAVRTCEEWLVALRRLLDSRELRQQQGLAGRRLVEQQYAVEACYPRLRDALLQLVSANARAGVP</sequence>
<dbReference type="GO" id="GO:0016757">
    <property type="term" value="F:glycosyltransferase activity"/>
    <property type="evidence" value="ECO:0007669"/>
    <property type="project" value="UniProtKB-KW"/>
</dbReference>
<reference evidence="3 4" key="2">
    <citation type="submission" date="2019-08" db="EMBL/GenBank/DDBJ databases">
        <authorList>
            <person name="Henke P."/>
        </authorList>
    </citation>
    <scope>NUCLEOTIDE SEQUENCE [LARGE SCALE GENOMIC DNA]</scope>
    <source>
        <strain evidence="3">Phe10_nw2017</strain>
    </source>
</reference>
<keyword evidence="4" id="KW-1185">Reference proteome</keyword>
<evidence type="ECO:0000313" key="4">
    <source>
        <dbReference type="Proteomes" id="UP000321083"/>
    </source>
</evidence>
<feature type="non-terminal residue" evidence="3">
    <location>
        <position position="1"/>
    </location>
</feature>
<dbReference type="Proteomes" id="UP000321083">
    <property type="component" value="Unassembled WGS sequence"/>
</dbReference>
<comment type="caution">
    <text evidence="3">The sequence shown here is derived from an EMBL/GenBank/DDBJ whole genome shotgun (WGS) entry which is preliminary data.</text>
</comment>
<dbReference type="Gene3D" id="3.40.50.2000">
    <property type="entry name" value="Glycogen Phosphorylase B"/>
    <property type="match status" value="1"/>
</dbReference>
<evidence type="ECO:0000256" key="1">
    <source>
        <dbReference type="ARBA" id="ARBA00022676"/>
    </source>
</evidence>
<dbReference type="AlphaFoldDB" id="A0A5C6M3T9"/>
<keyword evidence="1" id="KW-0328">Glycosyltransferase</keyword>
<dbReference type="Pfam" id="PF13692">
    <property type="entry name" value="Glyco_trans_1_4"/>
    <property type="match status" value="1"/>
</dbReference>
<keyword evidence="2 3" id="KW-0808">Transferase</keyword>
<dbReference type="EMBL" id="SRHE01000945">
    <property type="protein sequence ID" value="TWW07914.1"/>
    <property type="molecule type" value="Genomic_DNA"/>
</dbReference>
<dbReference type="CDD" id="cd03801">
    <property type="entry name" value="GT4_PimA-like"/>
    <property type="match status" value="1"/>
</dbReference>
<gene>
    <name evidence="3" type="ORF">E3A20_29560</name>
</gene>
<name>A0A5C6M3T9_9PLAN</name>
<organism evidence="3 4">
    <name type="scientific">Planctomyces bekefii</name>
    <dbReference type="NCBI Taxonomy" id="1653850"/>
    <lineage>
        <taxon>Bacteria</taxon>
        <taxon>Pseudomonadati</taxon>
        <taxon>Planctomycetota</taxon>
        <taxon>Planctomycetia</taxon>
        <taxon>Planctomycetales</taxon>
        <taxon>Planctomycetaceae</taxon>
        <taxon>Planctomyces</taxon>
    </lineage>
</organism>